<dbReference type="EMBL" id="BTGD01000005">
    <property type="protein sequence ID" value="GMM55598.1"/>
    <property type="molecule type" value="Genomic_DNA"/>
</dbReference>
<dbReference type="GO" id="GO:0005802">
    <property type="term" value="C:trans-Golgi network"/>
    <property type="evidence" value="ECO:0007669"/>
    <property type="project" value="TreeGrafter"/>
</dbReference>
<name>A0AAV5RWF6_MAUHU</name>
<dbReference type="InterPro" id="IPR007249">
    <property type="entry name" value="DOP1_N"/>
</dbReference>
<protein>
    <submittedName>
        <fullName evidence="10">Dop1 protein</fullName>
    </submittedName>
</protein>
<evidence type="ECO:0000259" key="8">
    <source>
        <dbReference type="Pfam" id="PF24597"/>
    </source>
</evidence>
<organism evidence="10 11">
    <name type="scientific">Maudiozyma humilis</name>
    <name type="common">Sour dough yeast</name>
    <name type="synonym">Kazachstania humilis</name>
    <dbReference type="NCBI Taxonomy" id="51915"/>
    <lineage>
        <taxon>Eukaryota</taxon>
        <taxon>Fungi</taxon>
        <taxon>Dikarya</taxon>
        <taxon>Ascomycota</taxon>
        <taxon>Saccharomycotina</taxon>
        <taxon>Saccharomycetes</taxon>
        <taxon>Saccharomycetales</taxon>
        <taxon>Saccharomycetaceae</taxon>
        <taxon>Maudiozyma</taxon>
    </lineage>
</organism>
<evidence type="ECO:0000256" key="5">
    <source>
        <dbReference type="ARBA" id="ARBA00023136"/>
    </source>
</evidence>
<dbReference type="PANTHER" id="PTHR14042:SF24">
    <property type="entry name" value="PROTEIN DOPEY-1 HOMOLOG"/>
    <property type="match status" value="1"/>
</dbReference>
<comment type="similarity">
    <text evidence="6">Belongs to the DOP1 family.</text>
</comment>
<evidence type="ECO:0000313" key="11">
    <source>
        <dbReference type="Proteomes" id="UP001377567"/>
    </source>
</evidence>
<evidence type="ECO:0000256" key="3">
    <source>
        <dbReference type="ARBA" id="ARBA00022927"/>
    </source>
</evidence>
<evidence type="ECO:0000259" key="7">
    <source>
        <dbReference type="Pfam" id="PF04118"/>
    </source>
</evidence>
<evidence type="ECO:0000259" key="9">
    <source>
        <dbReference type="Pfam" id="PF24598"/>
    </source>
</evidence>
<dbReference type="InterPro" id="IPR040314">
    <property type="entry name" value="DOP1"/>
</dbReference>
<dbReference type="GO" id="GO:0006895">
    <property type="term" value="P:Golgi to endosome transport"/>
    <property type="evidence" value="ECO:0007669"/>
    <property type="project" value="InterPro"/>
</dbReference>
<reference evidence="10 11" key="1">
    <citation type="journal article" date="2023" name="Elife">
        <title>Identification of key yeast species and microbe-microbe interactions impacting larval growth of Drosophila in the wild.</title>
        <authorList>
            <person name="Mure A."/>
            <person name="Sugiura Y."/>
            <person name="Maeda R."/>
            <person name="Honda K."/>
            <person name="Sakurai N."/>
            <person name="Takahashi Y."/>
            <person name="Watada M."/>
            <person name="Katoh T."/>
            <person name="Gotoh A."/>
            <person name="Gotoh Y."/>
            <person name="Taniguchi I."/>
            <person name="Nakamura K."/>
            <person name="Hayashi T."/>
            <person name="Katayama T."/>
            <person name="Uemura T."/>
            <person name="Hattori Y."/>
        </authorList>
    </citation>
    <scope>NUCLEOTIDE SEQUENCE [LARGE SCALE GENOMIC DNA]</scope>
    <source>
        <strain evidence="10 11">KH-74</strain>
    </source>
</reference>
<dbReference type="InterPro" id="IPR056458">
    <property type="entry name" value="TPR_DOP1_M"/>
</dbReference>
<evidence type="ECO:0000256" key="6">
    <source>
        <dbReference type="ARBA" id="ARBA00046326"/>
    </source>
</evidence>
<feature type="domain" description="DOP1 N-terminal" evidence="7">
    <location>
        <begin position="18"/>
        <end position="357"/>
    </location>
</feature>
<comment type="caution">
    <text evidence="10">The sequence shown here is derived from an EMBL/GenBank/DDBJ whole genome shotgun (WGS) entry which is preliminary data.</text>
</comment>
<dbReference type="GO" id="GO:0015031">
    <property type="term" value="P:protein transport"/>
    <property type="evidence" value="ECO:0007669"/>
    <property type="project" value="UniProtKB-KW"/>
</dbReference>
<feature type="domain" description="DOP1-like C-terminal" evidence="9">
    <location>
        <begin position="1240"/>
        <end position="1672"/>
    </location>
</feature>
<sequence length="1691" mass="192945">MSVALKPLTIDSTNKQLDSKQKKFHSNVSKALERFDTVTEWADYIASLGALLKALQSWSPKFQNVKYYVPFPYQVSRRLTSSLSPNLPAGVHQKTLEVYTYIFENIGIEILAVESNIWIPGILPLMSFASMSVKSYLIDLYDTYLVQLPSLTLKMLIRPLLASLLPGIDDESSEFLPLTLKLIETLKENLDDDSLFWQTCFLIVATNKDRRLGGMVWLMKKFPSLNAVPHLVKAQSSQEALATDTPKSGSQIDVAIEKKKLKEQTLSTLLPVAKDLVTPEPGILVRCFIRCLDDDNDVLIKRNILDLLLQRLHLDSPVIKSLISTEDRKLLIFKCCQTTLNKDMSLNRRIWNWLLGFTSSGQGAVTSTTAGSGEVSKDQVNSNEYFRKNGLQPLLDSLEDHTHKAEDLVTAFKICITFLDKWEIGSLVVPEVFIKLLLAAQTFSDNESVMKASVTFFDAVETNIIWGKIFHYIKESNNFDFLKFVLSNFHIASDEEIIVRHLPMIIVTILSYLNGTDDIPQDKEIQMLNVLSQLLEFTPERAYLPLSHSQIQFDPSKTPESILEKIETFYSIASDPKDADSDDPITTDVLPFTTEDITLLIAYSTHCILLKHLDSMTCVNEVSKIFIQLFEIIPEQNETEQIEKLKEPNELLTTKLFDILSSISAADDSNQILGVVDLYSSYISSRIDIISSVRLLNKMIQVLWGYMIIPFKQHISIKCLKSFERTVPSKYIASGLASAFVQERNFLQRMNVLDLLWTQLDSDNHLIETPLQLVLDELFDRQSANYLTVSKWVLSIINAGTTNRLYQILTDEILNFAFLTKETLDQFDDLEMFTYKVRILTAVLKTSDGPTVRSFASELTVVNSPEKWKNEDISTYKNLTIIIALRFLQLKNNNNTKSIRSILILLDTLLDGSEVNFKDIVILLLQMSSRYISTGGSEAELIAVSLLDIVSKVLRLSHENGIKLDIFDDNSTHLKYVDYLVTSLSSMNTPLIITSYVKILSESIVYFGESIFHVILPLTASIVQCISRLFTLEKTKGGYYQPIALLLEGLENLLQVSHGYLGLDGRGGSQSINGQRNDFLQSVVSNVFYTENPEDSAKSQGERDVVLQSFKQVSLCCIEIWSWAHNASDKSDVTKKDYSSYKFKFRAKRLLETLYSLEPLETIENLITIDSDDILTLIHVIDGNKPSLTIPYLFHGIVIRYDRHSTVKFSFASTKTNQARIEKYEPSLLHKLDGFTIMNFLIRYTHSLENSAVEEIYGDFIIFFKEITLNYNLFKPIYLEIIDFVGIVANKLSLSQIGEQKKYRKELSDIFMRYMPNVMNDAPPTDKVEYENPFKKMRNLVKNTESIVNDHVGSDKFNTVISTIVGQYLSPDLKNKNAEHRSEVVLSLALEVSKVGSKIKSWKTLLSDIFNDDNRFQIFGPNETWSNVIFTWSNYPENKSKLLNELLLVTGSKKTGMTPSLITFNSWTSAEITTRCQNLLRISYLLLISPMDTYLLDFQSLISCVCQYLVSNETEIKKKCWILLRTLLLTFHVTHFNEYWSMISYCLQTNLQQFYEQLQIQEEIDSNEVLQICKTLDLLLSLDFEGFSATNEWLFIIDTINCVHRAAPFVALVDEIAELKDFEIARQEDIDLAVSGERKLPLLCGVHEIKHYTQLHNFVHHLSYEHYESVYSMKEINIVMCKDDVLNDVFS</sequence>
<dbReference type="GO" id="GO:0005829">
    <property type="term" value="C:cytosol"/>
    <property type="evidence" value="ECO:0007669"/>
    <property type="project" value="GOC"/>
</dbReference>
<evidence type="ECO:0000256" key="1">
    <source>
        <dbReference type="ARBA" id="ARBA00004395"/>
    </source>
</evidence>
<dbReference type="Pfam" id="PF24598">
    <property type="entry name" value="DOP1_C"/>
    <property type="match status" value="1"/>
</dbReference>
<keyword evidence="4" id="KW-0333">Golgi apparatus</keyword>
<proteinExistence type="inferred from homology"/>
<gene>
    <name evidence="10" type="ORF">DAKH74_022140</name>
</gene>
<evidence type="ECO:0000256" key="2">
    <source>
        <dbReference type="ARBA" id="ARBA00022448"/>
    </source>
</evidence>
<dbReference type="GO" id="GO:0005768">
    <property type="term" value="C:endosome"/>
    <property type="evidence" value="ECO:0007669"/>
    <property type="project" value="TreeGrafter"/>
</dbReference>
<comment type="subcellular location">
    <subcellularLocation>
        <location evidence="1">Golgi apparatus membrane</location>
        <topology evidence="1">Peripheral membrane protein</topology>
    </subcellularLocation>
</comment>
<evidence type="ECO:0000256" key="4">
    <source>
        <dbReference type="ARBA" id="ARBA00023034"/>
    </source>
</evidence>
<keyword evidence="2" id="KW-0813">Transport</keyword>
<keyword evidence="5" id="KW-0472">Membrane</keyword>
<dbReference type="GO" id="GO:0000139">
    <property type="term" value="C:Golgi membrane"/>
    <property type="evidence" value="ECO:0007669"/>
    <property type="project" value="UniProtKB-SubCell"/>
</dbReference>
<keyword evidence="11" id="KW-1185">Reference proteome</keyword>
<dbReference type="Pfam" id="PF04118">
    <property type="entry name" value="Dopey_N"/>
    <property type="match status" value="1"/>
</dbReference>
<feature type="domain" description="DOP1-like middle TPR" evidence="8">
    <location>
        <begin position="385"/>
        <end position="570"/>
    </location>
</feature>
<dbReference type="Pfam" id="PF24597">
    <property type="entry name" value="TPR_DOP1_M"/>
    <property type="match status" value="1"/>
</dbReference>
<dbReference type="PANTHER" id="PTHR14042">
    <property type="entry name" value="DOPEY-RELATED"/>
    <property type="match status" value="1"/>
</dbReference>
<evidence type="ECO:0000313" key="10">
    <source>
        <dbReference type="EMBL" id="GMM55598.1"/>
    </source>
</evidence>
<dbReference type="Proteomes" id="UP001377567">
    <property type="component" value="Unassembled WGS sequence"/>
</dbReference>
<accession>A0AAV5RWF6</accession>
<dbReference type="InterPro" id="IPR056457">
    <property type="entry name" value="DOP1_C"/>
</dbReference>
<keyword evidence="3" id="KW-0653">Protein transport</keyword>